<reference evidence="1" key="1">
    <citation type="journal article" date="2021" name="Proc. Natl. Acad. Sci. U.S.A.">
        <title>A Catalog of Tens of Thousands of Viruses from Human Metagenomes Reveals Hidden Associations with Chronic Diseases.</title>
        <authorList>
            <person name="Tisza M.J."/>
            <person name="Buck C.B."/>
        </authorList>
    </citation>
    <scope>NUCLEOTIDE SEQUENCE</scope>
    <source>
        <strain evidence="1">CtGMq5</strain>
    </source>
</reference>
<name>A0A8S5NNF1_9CAUD</name>
<protein>
    <submittedName>
        <fullName evidence="1">NTP-PPase-like protein</fullName>
    </submittedName>
</protein>
<accession>A0A8S5NNF1</accession>
<proteinExistence type="predicted"/>
<evidence type="ECO:0000313" key="1">
    <source>
        <dbReference type="EMBL" id="DAD95892.1"/>
    </source>
</evidence>
<dbReference type="SUPFAM" id="SSF101386">
    <property type="entry name" value="all-alpha NTP pyrophosphatases"/>
    <property type="match status" value="1"/>
</dbReference>
<dbReference type="Gene3D" id="1.10.287.1080">
    <property type="entry name" value="MazG-like"/>
    <property type="match status" value="1"/>
</dbReference>
<sequence length="225" mass="25635">MRMNNTVVNILGTEYRIEFKNIEDDPILKNANGYTDPTVKKIVICNKEPDCDVEDFDILQRQVIRHEIIHAYFEESGVSTNVENLNQGVPELYVDWFAIQAPKIYKTYVKLGILDVNTTKEVFDDYIDRAGTTALARGMNGSITPIELIDAMRGEVSELFEEFGSEHKVTETYYGEDGKPEGVPSELADVVIYCFIMADLYQIDLAKALDEKMAYNVIRAKREVK</sequence>
<organism evidence="1">
    <name type="scientific">Siphoviridae sp. ctGMq5</name>
    <dbReference type="NCBI Taxonomy" id="2826220"/>
    <lineage>
        <taxon>Viruses</taxon>
        <taxon>Duplodnaviria</taxon>
        <taxon>Heunggongvirae</taxon>
        <taxon>Uroviricota</taxon>
        <taxon>Caudoviricetes</taxon>
    </lineage>
</organism>
<dbReference type="EMBL" id="BK015206">
    <property type="protein sequence ID" value="DAD95892.1"/>
    <property type="molecule type" value="Genomic_DNA"/>
</dbReference>